<feature type="region of interest" description="Disordered" evidence="1">
    <location>
        <begin position="47"/>
        <end position="83"/>
    </location>
</feature>
<proteinExistence type="predicted"/>
<name>A0A286GIU6_9PROT</name>
<accession>A0A286GIU6</accession>
<protein>
    <submittedName>
        <fullName evidence="2">Uncharacterized protein</fullName>
    </submittedName>
</protein>
<evidence type="ECO:0000313" key="3">
    <source>
        <dbReference type="Proteomes" id="UP000219621"/>
    </source>
</evidence>
<feature type="compositionally biased region" description="Basic and acidic residues" evidence="1">
    <location>
        <begin position="144"/>
        <end position="153"/>
    </location>
</feature>
<keyword evidence="3" id="KW-1185">Reference proteome</keyword>
<reference evidence="2 3" key="1">
    <citation type="submission" date="2017-09" db="EMBL/GenBank/DDBJ databases">
        <authorList>
            <person name="Ehlers B."/>
            <person name="Leendertz F.H."/>
        </authorList>
    </citation>
    <scope>NUCLEOTIDE SEQUENCE [LARGE SCALE GENOMIC DNA]</scope>
    <source>
        <strain evidence="2 3">USBA 140</strain>
    </source>
</reference>
<evidence type="ECO:0000313" key="2">
    <source>
        <dbReference type="EMBL" id="SOD95039.1"/>
    </source>
</evidence>
<dbReference type="Proteomes" id="UP000219621">
    <property type="component" value="Unassembled WGS sequence"/>
</dbReference>
<dbReference type="OrthoDB" id="7210901at2"/>
<feature type="compositionally biased region" description="Basic and acidic residues" evidence="1">
    <location>
        <begin position="47"/>
        <end position="63"/>
    </location>
</feature>
<dbReference type="AlphaFoldDB" id="A0A286GIU6"/>
<dbReference type="RefSeq" id="WP_097279164.1">
    <property type="nucleotide sequence ID" value="NZ_OCNJ01000004.1"/>
</dbReference>
<dbReference type="EMBL" id="OCNJ01000004">
    <property type="protein sequence ID" value="SOD95039.1"/>
    <property type="molecule type" value="Genomic_DNA"/>
</dbReference>
<evidence type="ECO:0000256" key="1">
    <source>
        <dbReference type="SAM" id="MobiDB-lite"/>
    </source>
</evidence>
<organism evidence="2 3">
    <name type="scientific">Caenispirillum bisanense</name>
    <dbReference type="NCBI Taxonomy" id="414052"/>
    <lineage>
        <taxon>Bacteria</taxon>
        <taxon>Pseudomonadati</taxon>
        <taxon>Pseudomonadota</taxon>
        <taxon>Alphaproteobacteria</taxon>
        <taxon>Rhodospirillales</taxon>
        <taxon>Novispirillaceae</taxon>
        <taxon>Caenispirillum</taxon>
    </lineage>
</organism>
<feature type="region of interest" description="Disordered" evidence="1">
    <location>
        <begin position="120"/>
        <end position="160"/>
    </location>
</feature>
<gene>
    <name evidence="2" type="ORF">SAMN05421508_104206</name>
</gene>
<sequence length="160" mass="18065">MTITVRDEKRLLSDDEFETVARTHYPAICDLGRKDLVDHQKRLRDLRAKARDRSREQRREVRGKAAPRGARPATDNTGTARKEQVFVGALKRVNREISRFAKAEGHESQRDIMLRALEQKRAARKQTHPRAGATAHHGMTAKPDGGKHPKVDPDYPTSGG</sequence>
<feature type="compositionally biased region" description="Low complexity" evidence="1">
    <location>
        <begin position="64"/>
        <end position="73"/>
    </location>
</feature>